<dbReference type="Gene3D" id="3.90.940.20">
    <property type="entry name" value="RPB5-like RNA polymerase subunit"/>
    <property type="match status" value="1"/>
</dbReference>
<dbReference type="GO" id="GO:0003899">
    <property type="term" value="F:DNA-directed RNA polymerase activity"/>
    <property type="evidence" value="ECO:0007669"/>
    <property type="project" value="InterPro"/>
</dbReference>
<organism evidence="2">
    <name type="scientific">viral metagenome</name>
    <dbReference type="NCBI Taxonomy" id="1070528"/>
    <lineage>
        <taxon>unclassified sequences</taxon>
        <taxon>metagenomes</taxon>
        <taxon>organismal metagenomes</taxon>
    </lineage>
</organism>
<accession>A0A6C0C9R8</accession>
<protein>
    <recommendedName>
        <fullName evidence="1">RNA polymerase subunit H/Rpb5 C-terminal domain-containing protein</fullName>
    </recommendedName>
</protein>
<dbReference type="InterPro" id="IPR000783">
    <property type="entry name" value="RNA_pol_subH/Rpb5_C"/>
</dbReference>
<name>A0A6C0C9R8_9ZZZZ</name>
<proteinExistence type="predicted"/>
<dbReference type="Pfam" id="PF01191">
    <property type="entry name" value="RNA_pol_Rpb5_C"/>
    <property type="match status" value="1"/>
</dbReference>
<dbReference type="InterPro" id="IPR035913">
    <property type="entry name" value="RPB5-like_sf"/>
</dbReference>
<feature type="domain" description="RNA polymerase subunit H/Rpb5 C-terminal" evidence="1">
    <location>
        <begin position="164"/>
        <end position="228"/>
    </location>
</feature>
<dbReference type="SUPFAM" id="SSF55287">
    <property type="entry name" value="RPB5-like RNA polymerase subunit"/>
    <property type="match status" value="1"/>
</dbReference>
<dbReference type="GO" id="GO:0003677">
    <property type="term" value="F:DNA binding"/>
    <property type="evidence" value="ECO:0007669"/>
    <property type="project" value="InterPro"/>
</dbReference>
<dbReference type="AlphaFoldDB" id="A0A6C0C9R8"/>
<dbReference type="EMBL" id="MN739374">
    <property type="protein sequence ID" value="QHT01486.1"/>
    <property type="molecule type" value="Genomic_DNA"/>
</dbReference>
<evidence type="ECO:0000313" key="2">
    <source>
        <dbReference type="EMBL" id="QHT01486.1"/>
    </source>
</evidence>
<dbReference type="GO" id="GO:0006351">
    <property type="term" value="P:DNA-templated transcription"/>
    <property type="evidence" value="ECO:0007669"/>
    <property type="project" value="InterPro"/>
</dbReference>
<sequence>MNKYFRKIDNKIYLNKYYLNIYHNMEKNRKLYSVFKSEAEKTEIIINNVLLMLSSRIYIDENKHKQALIDYASNKKKLVTNDDNTYIITANNGDKYAIKIFYQKILSTGKQSLISEFVKEYESARKIIIASSFNNKTADFATKNGAQIFPEGYMLRDLVAQDDQPIFELLSPQEIAVIKAEYGIDTHNAPKITRQDAVYKYFNLKKDDLVRVIELSPTSGLIVTYQVVG</sequence>
<evidence type="ECO:0000259" key="1">
    <source>
        <dbReference type="Pfam" id="PF01191"/>
    </source>
</evidence>
<reference evidence="2" key="1">
    <citation type="journal article" date="2020" name="Nature">
        <title>Giant virus diversity and host interactions through global metagenomics.</title>
        <authorList>
            <person name="Schulz F."/>
            <person name="Roux S."/>
            <person name="Paez-Espino D."/>
            <person name="Jungbluth S."/>
            <person name="Walsh D.A."/>
            <person name="Denef V.J."/>
            <person name="McMahon K.D."/>
            <person name="Konstantinidis K.T."/>
            <person name="Eloe-Fadrosh E.A."/>
            <person name="Kyrpides N.C."/>
            <person name="Woyke T."/>
        </authorList>
    </citation>
    <scope>NUCLEOTIDE SEQUENCE</scope>
    <source>
        <strain evidence="2">GVMAG-M-3300020192-26</strain>
    </source>
</reference>